<feature type="compositionally biased region" description="Polar residues" evidence="1">
    <location>
        <begin position="227"/>
        <end position="236"/>
    </location>
</feature>
<evidence type="ECO:0000256" key="1">
    <source>
        <dbReference type="SAM" id="MobiDB-lite"/>
    </source>
</evidence>
<sequence>MRAYWNARILQSGPFSIPCGSHSPELWDDEKEETTLSSVHKLSYLLTLAGFVQSYRVFQSDIRADSSHQVTHFPYKLSLLNFSRLLARDFSSTNGASSSLFLPRSPPRFLTPLTHPRRKGSPQRGLSHSASHNLGELFIARIPPSPPALHPLESFWTPGSLVFSPRNALYSNTETPAPFRARQSSPLFRSHRSTTLTMNAPVHSPAGQPAGRSSTASSATSSSAASGTHQPRTSASFGAVQPAPVDVKTHSTDAFLRDFSLVAEAAKRAQMAVMVRDFESIGLAGVFIRLSSSQDALVQIANPMDIGGTGPPGFIGSPWSSRHNNPLATEPSDSLFPQHFQYENPNAPPPGEALPSGSIYPTFAATLSACSEPASTPTSGLMFNRREPRHALLA</sequence>
<protein>
    <submittedName>
        <fullName evidence="2">Uncharacterized protein</fullName>
    </submittedName>
</protein>
<accession>A0A3N2PLA7</accession>
<dbReference type="Proteomes" id="UP000272025">
    <property type="component" value="Unassembled WGS sequence"/>
</dbReference>
<feature type="region of interest" description="Disordered" evidence="1">
    <location>
        <begin position="198"/>
        <end position="241"/>
    </location>
</feature>
<evidence type="ECO:0000313" key="2">
    <source>
        <dbReference type="EMBL" id="ROT35321.1"/>
    </source>
</evidence>
<dbReference type="RefSeq" id="XP_028463127.1">
    <property type="nucleotide sequence ID" value="XM_028614534.1"/>
</dbReference>
<name>A0A3N2PLA7_SODAK</name>
<organism evidence="2 3">
    <name type="scientific">Sodiomyces alkalinus (strain CBS 110278 / VKM F-3762 / F11)</name>
    <name type="common">Alkaliphilic filamentous fungus</name>
    <dbReference type="NCBI Taxonomy" id="1314773"/>
    <lineage>
        <taxon>Eukaryota</taxon>
        <taxon>Fungi</taxon>
        <taxon>Dikarya</taxon>
        <taxon>Ascomycota</taxon>
        <taxon>Pezizomycotina</taxon>
        <taxon>Sordariomycetes</taxon>
        <taxon>Hypocreomycetidae</taxon>
        <taxon>Glomerellales</taxon>
        <taxon>Plectosphaerellaceae</taxon>
        <taxon>Sodiomyces</taxon>
    </lineage>
</organism>
<proteinExistence type="predicted"/>
<dbReference type="AlphaFoldDB" id="A0A3N2PLA7"/>
<evidence type="ECO:0000313" key="3">
    <source>
        <dbReference type="Proteomes" id="UP000272025"/>
    </source>
</evidence>
<dbReference type="OrthoDB" id="4157208at2759"/>
<feature type="region of interest" description="Disordered" evidence="1">
    <location>
        <begin position="109"/>
        <end position="128"/>
    </location>
</feature>
<dbReference type="EMBL" id="ML119061">
    <property type="protein sequence ID" value="ROT35321.1"/>
    <property type="molecule type" value="Genomic_DNA"/>
</dbReference>
<gene>
    <name evidence="2" type="ORF">SODALDRAFT_363137</name>
</gene>
<feature type="compositionally biased region" description="Low complexity" evidence="1">
    <location>
        <begin position="213"/>
        <end position="226"/>
    </location>
</feature>
<dbReference type="GeneID" id="39583012"/>
<keyword evidence="3" id="KW-1185">Reference proteome</keyword>
<reference evidence="2 3" key="1">
    <citation type="journal article" date="2018" name="Mol. Ecol.">
        <title>The obligate alkalophilic soda-lake fungus Sodiomyces alkalinus has shifted to a protein diet.</title>
        <authorList>
            <person name="Grum-Grzhimaylo A.A."/>
            <person name="Falkoski D.L."/>
            <person name="van den Heuvel J."/>
            <person name="Valero-Jimenez C.A."/>
            <person name="Min B."/>
            <person name="Choi I.G."/>
            <person name="Lipzen A."/>
            <person name="Daum C.G."/>
            <person name="Aanen D.K."/>
            <person name="Tsang A."/>
            <person name="Henrissat B."/>
            <person name="Bilanenko E.N."/>
            <person name="de Vries R.P."/>
            <person name="van Kan J.A.L."/>
            <person name="Grigoriev I.V."/>
            <person name="Debets A.J.M."/>
        </authorList>
    </citation>
    <scope>NUCLEOTIDE SEQUENCE [LARGE SCALE GENOMIC DNA]</scope>
    <source>
        <strain evidence="2 3">F11</strain>
    </source>
</reference>